<keyword evidence="3" id="KW-0347">Helicase</keyword>
<dbReference type="GO" id="GO:0043139">
    <property type="term" value="F:5'-3' DNA helicase activity"/>
    <property type="evidence" value="ECO:0007669"/>
    <property type="project" value="TreeGrafter"/>
</dbReference>
<evidence type="ECO:0000256" key="2">
    <source>
        <dbReference type="ARBA" id="ARBA00022801"/>
    </source>
</evidence>
<dbReference type="PANTHER" id="PTHR43788:SF16">
    <property type="entry name" value="HELICASE WITH ZINC FINGER 2"/>
    <property type="match status" value="1"/>
</dbReference>
<dbReference type="InParanoid" id="A0A409VYB5"/>
<evidence type="ECO:0000256" key="1">
    <source>
        <dbReference type="ARBA" id="ARBA00022741"/>
    </source>
</evidence>
<evidence type="ECO:0000313" key="5">
    <source>
        <dbReference type="EMBL" id="PPQ71223.1"/>
    </source>
</evidence>
<dbReference type="EMBL" id="NHYE01005511">
    <property type="protein sequence ID" value="PPQ71223.1"/>
    <property type="molecule type" value="Genomic_DNA"/>
</dbReference>
<name>A0A409VYB5_9AGAR</name>
<protein>
    <submittedName>
        <fullName evidence="5">Uncharacterized protein</fullName>
    </submittedName>
</protein>
<evidence type="ECO:0000256" key="3">
    <source>
        <dbReference type="ARBA" id="ARBA00022806"/>
    </source>
</evidence>
<keyword evidence="2" id="KW-0378">Hydrolase</keyword>
<dbReference type="Proteomes" id="UP000284706">
    <property type="component" value="Unassembled WGS sequence"/>
</dbReference>
<dbReference type="OrthoDB" id="6513042at2759"/>
<dbReference type="PANTHER" id="PTHR43788">
    <property type="entry name" value="DNA2/NAM7 HELICASE FAMILY MEMBER"/>
    <property type="match status" value="1"/>
</dbReference>
<dbReference type="Gene3D" id="3.40.50.300">
    <property type="entry name" value="P-loop containing nucleotide triphosphate hydrolases"/>
    <property type="match status" value="2"/>
</dbReference>
<dbReference type="InterPro" id="IPR027417">
    <property type="entry name" value="P-loop_NTPase"/>
</dbReference>
<accession>A0A409VYB5</accession>
<dbReference type="STRING" id="231916.A0A409VYB5"/>
<organism evidence="5 6">
    <name type="scientific">Gymnopilus dilepis</name>
    <dbReference type="NCBI Taxonomy" id="231916"/>
    <lineage>
        <taxon>Eukaryota</taxon>
        <taxon>Fungi</taxon>
        <taxon>Dikarya</taxon>
        <taxon>Basidiomycota</taxon>
        <taxon>Agaricomycotina</taxon>
        <taxon>Agaricomycetes</taxon>
        <taxon>Agaricomycetidae</taxon>
        <taxon>Agaricales</taxon>
        <taxon>Agaricineae</taxon>
        <taxon>Hymenogastraceae</taxon>
        <taxon>Gymnopilus</taxon>
    </lineage>
</organism>
<dbReference type="SUPFAM" id="SSF52540">
    <property type="entry name" value="P-loop containing nucleoside triphosphate hydrolases"/>
    <property type="match status" value="1"/>
</dbReference>
<reference evidence="5 6" key="1">
    <citation type="journal article" date="2018" name="Evol. Lett.">
        <title>Horizontal gene cluster transfer increased hallucinogenic mushroom diversity.</title>
        <authorList>
            <person name="Reynolds H.T."/>
            <person name="Vijayakumar V."/>
            <person name="Gluck-Thaler E."/>
            <person name="Korotkin H.B."/>
            <person name="Matheny P.B."/>
            <person name="Slot J.C."/>
        </authorList>
    </citation>
    <scope>NUCLEOTIDE SEQUENCE [LARGE SCALE GENOMIC DNA]</scope>
    <source>
        <strain evidence="5 6">SRW20</strain>
    </source>
</reference>
<keyword evidence="1" id="KW-0547">Nucleotide-binding</keyword>
<dbReference type="InterPro" id="IPR050534">
    <property type="entry name" value="Coronavir_polyprotein_1ab"/>
</dbReference>
<keyword evidence="4" id="KW-0067">ATP-binding</keyword>
<dbReference type="GO" id="GO:0005524">
    <property type="term" value="F:ATP binding"/>
    <property type="evidence" value="ECO:0007669"/>
    <property type="project" value="UniProtKB-KW"/>
</dbReference>
<gene>
    <name evidence="5" type="ORF">CVT26_011001</name>
</gene>
<sequence length="1432" mass="161633">MDYTRSLSATNLGVFQHLDCELYIHKAYHNPRRAFDAIGPRKSEEKAVFQKGLDWESHLLTFLDDSNMLLRIPTRLVDGRTLLENILAEDRPHFFISGIAFRPPREKLQADFDRYKSPPLEFGVAKPDLLEVTKTDEGLLWRIIDAKSSNFVKASHQIQVYFYTVCMSYLLEDPAFIRSDSPAVWIPPQDQSHLAPSFEDIKETSLDLLAEKFHNMIFHRLPIILRAPSEQIEWHYNAKCRDCRYASECGPKNKEGGYLGNLPNLSADDAEILKQLLKISGQYAGDQNRIETTTDIEDLQRVLSRPDTFQHIEKDHPLIVKKVRRVLKLRTLIRQGTTVLESPLLKAYTSKTPQAIPFYNYTCPSEEELAIVISVFEGQYFQKDTSLFCVTIHSYHDNNDVSPMFCSSSDIMTYLTEVVQTVASPSSNKSYQFYVWSATEHAILQKSLVDAISNSSARDANIRTCVSALVDGASVIHSEYHPHVLRVCHTNFLANANGKQCRSFLERLGIPSDGFLQEKRAKIEEEFRRLQKGGRSKDRRAAFGRLPPIVILKTEIERQLALPIAGYWDLKEYISTFLPSEGACPDNDDLFRAFKKDDTYSLRDLMLSRNSFVYAALRDFRGRAVSEFGQSYLINHGTQVLLRQVKVCQEPNIRKLFYMQQLEVLSKLNMLWRSRAEGCVNSPVLKLRPSQSNGHHNEYRFDIIRGNIGDSMMSARLFPGVFTHLLVKLPHDAIEAEETLPTEAFFEDIPMSNSTFPLTAFGTSRWNQQHDEVKKSIVLAHLGEPVNSQTHDNTFTTTVVIRVHDPRFLPQTGEIFRLSPRFVDFNIPKVLGSLFETDVNWEMAVNTTDEQGETQPQHRHIPFLHLITESASLQQAPARYSKASIDIEDSIQTSYTNIEGPGKDYASQLILQPSQRSAMLAALLHRLSIVWGPPGTGKTHTISLSLLRLLQIEWSLTRPHVTVLVTAFTHAALGVVHKKLSDLIEMYRKASPTPVEWLDDIDIQYVDKQLEGSRRNNPGKRMQIYIGTVFQVCSTHITFTVSPDARSTSQLSKIIKRRAIIADCLIVDEAGQLPLSSISLVTQSLTDTARMIIAGDPEQLAPIFTAKYPVTKTTPIFGSVLDCIMHPREASHPGKIDAMPSRFVQLTENFRNRGAVALSQALGRFKLNDARDLPGIPNAVVKSVYLFLEALSTATKKHSQSDVPRSGTHMHREIYGNACAGGPPLSLIRLTYIYSDPSTTKDFETQLNTEASVAASLALILFQLLPSSLICVATPYRAQKERLKNTLASLNVNHPNPALEESFKTLSISAKPQTRGIVVNTMEHLQGTQHTRTKNWHTENVPCTGSEADIVICLFSAPPRTSSDAEFLLDRRRLNVALSRARHLCILVTTNELLRPSPSIAIKESSYQGLAFLQTFEKMAWSYDLRVDVHSK</sequence>
<dbReference type="Pfam" id="PF13245">
    <property type="entry name" value="AAA_19"/>
    <property type="match status" value="1"/>
</dbReference>
<evidence type="ECO:0000256" key="4">
    <source>
        <dbReference type="ARBA" id="ARBA00022840"/>
    </source>
</evidence>
<keyword evidence="6" id="KW-1185">Reference proteome</keyword>
<proteinExistence type="predicted"/>
<dbReference type="GO" id="GO:0016787">
    <property type="term" value="F:hydrolase activity"/>
    <property type="evidence" value="ECO:0007669"/>
    <property type="project" value="UniProtKB-KW"/>
</dbReference>
<evidence type="ECO:0000313" key="6">
    <source>
        <dbReference type="Proteomes" id="UP000284706"/>
    </source>
</evidence>
<comment type="caution">
    <text evidence="5">The sequence shown here is derived from an EMBL/GenBank/DDBJ whole genome shotgun (WGS) entry which is preliminary data.</text>
</comment>